<name>A0AAV9SFC5_9TELE</name>
<sequence length="70" mass="7825">MRDWHKKDQVQQKLGTPARNYGNSNRTTGIAEFGQSRTNKLWWQVHLQASSGEVGSCTSPVAYSVSVCIQ</sequence>
<protein>
    <submittedName>
        <fullName evidence="2">Uncharacterized protein</fullName>
    </submittedName>
</protein>
<evidence type="ECO:0000256" key="1">
    <source>
        <dbReference type="SAM" id="MobiDB-lite"/>
    </source>
</evidence>
<dbReference type="Proteomes" id="UP001311232">
    <property type="component" value="Unassembled WGS sequence"/>
</dbReference>
<evidence type="ECO:0000313" key="3">
    <source>
        <dbReference type="Proteomes" id="UP001311232"/>
    </source>
</evidence>
<keyword evidence="3" id="KW-1185">Reference proteome</keyword>
<evidence type="ECO:0000313" key="2">
    <source>
        <dbReference type="EMBL" id="KAK5619843.1"/>
    </source>
</evidence>
<dbReference type="EMBL" id="JAHHUM010000436">
    <property type="protein sequence ID" value="KAK5619843.1"/>
    <property type="molecule type" value="Genomic_DNA"/>
</dbReference>
<feature type="region of interest" description="Disordered" evidence="1">
    <location>
        <begin position="1"/>
        <end position="29"/>
    </location>
</feature>
<comment type="caution">
    <text evidence="2">The sequence shown here is derived from an EMBL/GenBank/DDBJ whole genome shotgun (WGS) entry which is preliminary data.</text>
</comment>
<gene>
    <name evidence="2" type="ORF">CRENBAI_006346</name>
</gene>
<accession>A0AAV9SFC5</accession>
<organism evidence="2 3">
    <name type="scientific">Crenichthys baileyi</name>
    <name type="common">White River springfish</name>
    <dbReference type="NCBI Taxonomy" id="28760"/>
    <lineage>
        <taxon>Eukaryota</taxon>
        <taxon>Metazoa</taxon>
        <taxon>Chordata</taxon>
        <taxon>Craniata</taxon>
        <taxon>Vertebrata</taxon>
        <taxon>Euteleostomi</taxon>
        <taxon>Actinopterygii</taxon>
        <taxon>Neopterygii</taxon>
        <taxon>Teleostei</taxon>
        <taxon>Neoteleostei</taxon>
        <taxon>Acanthomorphata</taxon>
        <taxon>Ovalentaria</taxon>
        <taxon>Atherinomorphae</taxon>
        <taxon>Cyprinodontiformes</taxon>
        <taxon>Goodeidae</taxon>
        <taxon>Crenichthys</taxon>
    </lineage>
</organism>
<feature type="compositionally biased region" description="Basic and acidic residues" evidence="1">
    <location>
        <begin position="1"/>
        <end position="10"/>
    </location>
</feature>
<dbReference type="AlphaFoldDB" id="A0AAV9SFC5"/>
<proteinExistence type="predicted"/>
<reference evidence="2 3" key="1">
    <citation type="submission" date="2021-06" db="EMBL/GenBank/DDBJ databases">
        <authorList>
            <person name="Palmer J.M."/>
        </authorList>
    </citation>
    <scope>NUCLEOTIDE SEQUENCE [LARGE SCALE GENOMIC DNA]</scope>
    <source>
        <strain evidence="2 3">MEX-2019</strain>
        <tissue evidence="2">Muscle</tissue>
    </source>
</reference>